<evidence type="ECO:0000256" key="1">
    <source>
        <dbReference type="ARBA" id="ARBA00005887"/>
    </source>
</evidence>
<feature type="signal peptide" evidence="6">
    <location>
        <begin position="1"/>
        <end position="19"/>
    </location>
</feature>
<feature type="transmembrane region" description="Helical" evidence="4">
    <location>
        <begin position="420"/>
        <end position="445"/>
    </location>
</feature>
<dbReference type="PANTHER" id="PTHR43029:SF10">
    <property type="entry name" value="AMMONIUM TRANSPORTER MEP2"/>
    <property type="match status" value="1"/>
</dbReference>
<evidence type="ECO:0000256" key="6">
    <source>
        <dbReference type="SAM" id="SignalP"/>
    </source>
</evidence>
<keyword evidence="9" id="KW-1185">Reference proteome</keyword>
<feature type="transmembrane region" description="Helical" evidence="4">
    <location>
        <begin position="106"/>
        <end position="133"/>
    </location>
</feature>
<evidence type="ECO:0000256" key="5">
    <source>
        <dbReference type="SAM" id="MobiDB-lite"/>
    </source>
</evidence>
<protein>
    <recommendedName>
        <fullName evidence="4">Ammonium transporter</fullName>
    </recommendedName>
</protein>
<dbReference type="InterPro" id="IPR024041">
    <property type="entry name" value="NH4_transpt_AmtB-like_dom"/>
</dbReference>
<comment type="similarity">
    <text evidence="1 4">Belongs to the ammonia transporter channel (TC 1.A.11.2) family.</text>
</comment>
<accession>A0A8T1VTU0</accession>
<feature type="transmembrane region" description="Helical" evidence="4">
    <location>
        <begin position="379"/>
        <end position="400"/>
    </location>
</feature>
<dbReference type="FunFam" id="1.10.3430.10:FF:000011">
    <property type="entry name" value="Ammonium transporter"/>
    <property type="match status" value="1"/>
</dbReference>
<comment type="subcellular location">
    <subcellularLocation>
        <location evidence="4">Cell membrane</location>
        <topology evidence="4">Multi-pass membrane protein</topology>
    </subcellularLocation>
</comment>
<dbReference type="EMBL" id="JAGDFL010000656">
    <property type="protein sequence ID" value="KAG7383370.1"/>
    <property type="molecule type" value="Genomic_DNA"/>
</dbReference>
<evidence type="ECO:0000313" key="9">
    <source>
        <dbReference type="Proteomes" id="UP000693981"/>
    </source>
</evidence>
<proteinExistence type="inferred from homology"/>
<feature type="transmembrane region" description="Helical" evidence="4">
    <location>
        <begin position="71"/>
        <end position="94"/>
    </location>
</feature>
<evidence type="ECO:0000256" key="3">
    <source>
        <dbReference type="ARBA" id="ARBA00023177"/>
    </source>
</evidence>
<dbReference type="GO" id="GO:0008519">
    <property type="term" value="F:ammonium channel activity"/>
    <property type="evidence" value="ECO:0007669"/>
    <property type="project" value="InterPro"/>
</dbReference>
<dbReference type="InterPro" id="IPR001905">
    <property type="entry name" value="Ammonium_transpt"/>
</dbReference>
<evidence type="ECO:0000259" key="7">
    <source>
        <dbReference type="Pfam" id="PF00909"/>
    </source>
</evidence>
<organism evidence="8 9">
    <name type="scientific">Phytophthora boehmeriae</name>
    <dbReference type="NCBI Taxonomy" id="109152"/>
    <lineage>
        <taxon>Eukaryota</taxon>
        <taxon>Sar</taxon>
        <taxon>Stramenopiles</taxon>
        <taxon>Oomycota</taxon>
        <taxon>Peronosporomycetes</taxon>
        <taxon>Peronosporales</taxon>
        <taxon>Peronosporaceae</taxon>
        <taxon>Phytophthora</taxon>
    </lineage>
</organism>
<feature type="transmembrane region" description="Helical" evidence="4">
    <location>
        <begin position="264"/>
        <end position="283"/>
    </location>
</feature>
<comment type="caution">
    <text evidence="4">Lacks conserved residue(s) required for the propagation of feature annotation.</text>
</comment>
<feature type="chain" id="PRO_5035793844" description="Ammonium transporter" evidence="6">
    <location>
        <begin position="20"/>
        <end position="516"/>
    </location>
</feature>
<feature type="transmembrane region" description="Helical" evidence="4">
    <location>
        <begin position="347"/>
        <end position="367"/>
    </location>
</feature>
<sequence length="516" mass="54670">MQWRSRAALFAALSVAVAAASVAAQSGSGSSVTCLDSQYLDTDANECVNYENQGVKASTDFDQALDSGNTAWMLASSALVMIMTPGVAFFYAGLAGEDMASNTMMMSFCSIALVSIQFWAFGYSAAFGSHGVFGWAGYNNVREIPSGTYGTGIPHILFAFFQTQFATITPALLSGGIVGRMKFGSYMLFIFLWTCLVYDPLAHWMWSLKLDDTWSVSALGWEGKMGSLDFAGGTVIHISSGFGALAAALMVGKRYNHGDPVKPHNVPLVMIGATLLWFGWFGFNAGSQGAADGIAATAAINTHLAPSAGFLTWVALEFAMYKKFDPCGAASGAVSGLVSITPGCGYVYPWASVIFGIVGAVTGFGAVHMKNYLRYDDTLDSFAIHGCAGVMGGLLTGLFATSEVNPNIEGGAFYGHGMQFVHQLVSQCVAAAYSFVVTIIILLVLKYTVGLRVDEAKEVNGIDVSYHGGLAYDYSKQDPSGPTVKLANPPASDFSSMMTPSTTEETALRKEPIMNV</sequence>
<feature type="compositionally biased region" description="Low complexity" evidence="5">
    <location>
        <begin position="495"/>
        <end position="505"/>
    </location>
</feature>
<keyword evidence="3 4" id="KW-0924">Ammonia transport</keyword>
<reference evidence="8" key="1">
    <citation type="submission" date="2021-02" db="EMBL/GenBank/DDBJ databases">
        <authorList>
            <person name="Palmer J.M."/>
        </authorList>
    </citation>
    <scope>NUCLEOTIDE SEQUENCE</scope>
    <source>
        <strain evidence="8">SCRP23</strain>
    </source>
</reference>
<evidence type="ECO:0000313" key="8">
    <source>
        <dbReference type="EMBL" id="KAG7383370.1"/>
    </source>
</evidence>
<comment type="caution">
    <text evidence="8">The sequence shown here is derived from an EMBL/GenBank/DDBJ whole genome shotgun (WGS) entry which is preliminary data.</text>
</comment>
<dbReference type="InterPro" id="IPR018047">
    <property type="entry name" value="Ammonium_transpt_CS"/>
</dbReference>
<keyword evidence="4" id="KW-0472">Membrane</keyword>
<keyword evidence="6" id="KW-0732">Signal</keyword>
<dbReference type="NCBIfam" id="TIGR00836">
    <property type="entry name" value="amt"/>
    <property type="match status" value="1"/>
</dbReference>
<dbReference type="OrthoDB" id="534912at2759"/>
<evidence type="ECO:0000256" key="2">
    <source>
        <dbReference type="ARBA" id="ARBA00022448"/>
    </source>
</evidence>
<keyword evidence="2 4" id="KW-0813">Transport</keyword>
<feature type="transmembrane region" description="Helical" evidence="4">
    <location>
        <begin position="185"/>
        <end position="206"/>
    </location>
</feature>
<feature type="transmembrane region" description="Helical" evidence="4">
    <location>
        <begin position="153"/>
        <end position="173"/>
    </location>
</feature>
<dbReference type="GO" id="GO:0005886">
    <property type="term" value="C:plasma membrane"/>
    <property type="evidence" value="ECO:0007669"/>
    <property type="project" value="UniProtKB-SubCell"/>
</dbReference>
<dbReference type="PROSITE" id="PS01219">
    <property type="entry name" value="AMMONIUM_TRANSP"/>
    <property type="match status" value="1"/>
</dbReference>
<gene>
    <name evidence="8" type="ORF">PHYBOEH_009952</name>
</gene>
<feature type="region of interest" description="Disordered" evidence="5">
    <location>
        <begin position="478"/>
        <end position="516"/>
    </location>
</feature>
<keyword evidence="4" id="KW-0812">Transmembrane</keyword>
<dbReference type="AlphaFoldDB" id="A0A8T1VTU0"/>
<keyword evidence="4" id="KW-1133">Transmembrane helix</keyword>
<dbReference type="PANTHER" id="PTHR43029">
    <property type="entry name" value="AMMONIUM TRANSPORTER MEP2"/>
    <property type="match status" value="1"/>
</dbReference>
<feature type="compositionally biased region" description="Basic and acidic residues" evidence="5">
    <location>
        <begin position="506"/>
        <end position="516"/>
    </location>
</feature>
<name>A0A8T1VTU0_9STRA</name>
<dbReference type="Pfam" id="PF00909">
    <property type="entry name" value="Ammonium_transp"/>
    <property type="match status" value="1"/>
</dbReference>
<feature type="transmembrane region" description="Helical" evidence="4">
    <location>
        <begin position="230"/>
        <end position="252"/>
    </location>
</feature>
<evidence type="ECO:0000256" key="4">
    <source>
        <dbReference type="RuleBase" id="RU362002"/>
    </source>
</evidence>
<feature type="domain" description="Ammonium transporter AmtB-like" evidence="7">
    <location>
        <begin position="71"/>
        <end position="472"/>
    </location>
</feature>
<dbReference type="Proteomes" id="UP000693981">
    <property type="component" value="Unassembled WGS sequence"/>
</dbReference>